<evidence type="ECO:0000313" key="8">
    <source>
        <dbReference type="EMBL" id="QVV88822.1"/>
    </source>
</evidence>
<keyword evidence="4 6" id="KW-0408">Iron</keyword>
<dbReference type="PROSITE" id="PS51918">
    <property type="entry name" value="RADICAL_SAM"/>
    <property type="match status" value="1"/>
</dbReference>
<dbReference type="GO" id="GO:0051539">
    <property type="term" value="F:4 iron, 4 sulfur cluster binding"/>
    <property type="evidence" value="ECO:0007669"/>
    <property type="project" value="UniProtKB-KW"/>
</dbReference>
<dbReference type="Pfam" id="PF08497">
    <property type="entry name" value="Radical_SAM_N"/>
    <property type="match status" value="1"/>
</dbReference>
<evidence type="ECO:0000256" key="6">
    <source>
        <dbReference type="HAMAP-Rule" id="MF_01251"/>
    </source>
</evidence>
<dbReference type="Pfam" id="PF11842">
    <property type="entry name" value="DUF3362"/>
    <property type="match status" value="1"/>
</dbReference>
<dbReference type="HAMAP" id="MF_01251">
    <property type="entry name" value="UPF0313"/>
    <property type="match status" value="1"/>
</dbReference>
<evidence type="ECO:0000256" key="2">
    <source>
        <dbReference type="ARBA" id="ARBA00022691"/>
    </source>
</evidence>
<keyword evidence="3 6" id="KW-0479">Metal-binding</keyword>
<name>A0A8E7AWB5_9EURY</name>
<organism evidence="8 9">
    <name type="scientific">Methanospirillum purgamenti</name>
    <dbReference type="NCBI Taxonomy" id="2834276"/>
    <lineage>
        <taxon>Archaea</taxon>
        <taxon>Methanobacteriati</taxon>
        <taxon>Methanobacteriota</taxon>
        <taxon>Stenosarchaea group</taxon>
        <taxon>Methanomicrobia</taxon>
        <taxon>Methanomicrobiales</taxon>
        <taxon>Methanospirillaceae</taxon>
        <taxon>Methanospirillum</taxon>
    </lineage>
</organism>
<dbReference type="GO" id="GO:0003824">
    <property type="term" value="F:catalytic activity"/>
    <property type="evidence" value="ECO:0007669"/>
    <property type="project" value="InterPro"/>
</dbReference>
<reference evidence="8 9" key="1">
    <citation type="submission" date="2021-05" db="EMBL/GenBank/DDBJ databases">
        <title>A novel Methanospirillum isolate from a pyrite-forming mixed culture.</title>
        <authorList>
            <person name="Bunk B."/>
            <person name="Sproer C."/>
            <person name="Spring S."/>
            <person name="Pester M."/>
        </authorList>
    </citation>
    <scope>NUCLEOTIDE SEQUENCE [LARGE SCALE GENOMIC DNA]</scope>
    <source>
        <strain evidence="8 9">J.3.6.1-F.2.7.3</strain>
    </source>
</reference>
<dbReference type="InterPro" id="IPR024560">
    <property type="entry name" value="UPF0313_C"/>
</dbReference>
<protein>
    <submittedName>
        <fullName evidence="8">YgiQ family radical SAM protein</fullName>
    </submittedName>
</protein>
<gene>
    <name evidence="8" type="ORF">KHC33_16190</name>
</gene>
<keyword evidence="5 6" id="KW-0411">Iron-sulfur</keyword>
<dbReference type="SMART" id="SM00729">
    <property type="entry name" value="Elp3"/>
    <property type="match status" value="1"/>
</dbReference>
<comment type="cofactor">
    <cofactor evidence="6">
        <name>[4Fe-4S] cluster</name>
        <dbReference type="ChEBI" id="CHEBI:49883"/>
    </cofactor>
    <text evidence="6">Binds 1 [4Fe-4S] cluster. The cluster is coordinated with 3 cysteines and an exchangeable S-adenosyl-L-methionine.</text>
</comment>
<dbReference type="NCBIfam" id="TIGR03904">
    <property type="entry name" value="SAM_YgiQ"/>
    <property type="match status" value="1"/>
</dbReference>
<dbReference type="RefSeq" id="WP_214419625.1">
    <property type="nucleotide sequence ID" value="NZ_CP075546.1"/>
</dbReference>
<feature type="binding site" evidence="6">
    <location>
        <position position="313"/>
    </location>
    <ligand>
        <name>[4Fe-4S] cluster</name>
        <dbReference type="ChEBI" id="CHEBI:49883"/>
        <note>4Fe-4S-S-AdoMet</note>
    </ligand>
</feature>
<dbReference type="SFLD" id="SFLDG01069">
    <property type="entry name" value="UPF0313"/>
    <property type="match status" value="1"/>
</dbReference>
<dbReference type="InterPro" id="IPR013704">
    <property type="entry name" value="UPF0313_N"/>
</dbReference>
<dbReference type="EMBL" id="CP075546">
    <property type="protein sequence ID" value="QVV88822.1"/>
    <property type="molecule type" value="Genomic_DNA"/>
</dbReference>
<evidence type="ECO:0000256" key="5">
    <source>
        <dbReference type="ARBA" id="ARBA00023014"/>
    </source>
</evidence>
<dbReference type="GO" id="GO:0005506">
    <property type="term" value="F:iron ion binding"/>
    <property type="evidence" value="ECO:0007669"/>
    <property type="project" value="UniProtKB-UniRule"/>
</dbReference>
<accession>A0A8E7AWB5</accession>
<dbReference type="AlphaFoldDB" id="A0A8E7AWB5"/>
<evidence type="ECO:0000313" key="9">
    <source>
        <dbReference type="Proteomes" id="UP000680656"/>
    </source>
</evidence>
<dbReference type="InterPro" id="IPR006638">
    <property type="entry name" value="Elp3/MiaA/NifB-like_rSAM"/>
</dbReference>
<dbReference type="KEGG" id="mrtj:KHC33_16190"/>
<keyword evidence="1 6" id="KW-0004">4Fe-4S</keyword>
<feature type="domain" description="Radical SAM core" evidence="7">
    <location>
        <begin position="299"/>
        <end position="564"/>
    </location>
</feature>
<dbReference type="InterPro" id="IPR007197">
    <property type="entry name" value="rSAM"/>
</dbReference>
<evidence type="ECO:0000256" key="1">
    <source>
        <dbReference type="ARBA" id="ARBA00022485"/>
    </source>
</evidence>
<dbReference type="SFLD" id="SFLDG01082">
    <property type="entry name" value="B12-binding_domain_containing"/>
    <property type="match status" value="1"/>
</dbReference>
<proteinExistence type="inferred from homology"/>
<evidence type="ECO:0000259" key="7">
    <source>
        <dbReference type="PROSITE" id="PS51918"/>
    </source>
</evidence>
<dbReference type="Proteomes" id="UP000680656">
    <property type="component" value="Chromosome"/>
</dbReference>
<sequence length="611" mass="68654">MVHAKQPKFLPVSQKELQLLGIDKPDIIIVSGDAYVDHPSFAAALLGRVLWDAGFSVAILPQPDPKDPKSFQNLGEPRLFFAISGGSVDSMVSNYTAARKKRSDDAYSPGGIPRRPDRAILVYTDLVHRLFPESPIVIGGIEASLRRFAHYDYWSDQIRQSILADAPADLLVYGMGEHALSTIARLADSGGKPKEMQDIPGTVWKIPPKQFENLALHNTCILPSYIEVKESPEAFCLAHTRITENQNPFTGKILVQRHPKTVIMQNPPAPPLSTPEMDRIYGLPYARAQHPSYKEEIPALRPVRFSVISHRGCYGGCNFCALGMHQGTIIQSRSYDSIIKEIASFQKMPGFSGVVSDVGGPSANMYGDRCINWEKRGACQDRECIRCSSIQSGIERYLDLLDDAQRLPGISHVYIGSGLRYDLIPHDPDIMKRISRHISGQMKVAPEHIVRSVTEYMNKPDKECFEAFKEEFETSQVGKKSRQYLIPYLMSGHPGCTITDMITMAEYLRDHHLYTEQVQDFTPTPLTTSTCMYATGRDPRTNRPVHVPRGEEKKIQRAMLHWKNPAHYHLIFEGLRKAGREDLIGTQEHCLISPRKGVVIKASRKKNQSPR</sequence>
<dbReference type="InterPro" id="IPR023404">
    <property type="entry name" value="rSAM_horseshoe"/>
</dbReference>
<dbReference type="PANTHER" id="PTHR32331">
    <property type="entry name" value="UPF0313 PROTEIN YGIQ"/>
    <property type="match status" value="1"/>
</dbReference>
<keyword evidence="9" id="KW-1185">Reference proteome</keyword>
<keyword evidence="2 6" id="KW-0949">S-adenosyl-L-methionine</keyword>
<dbReference type="PANTHER" id="PTHR32331:SF0">
    <property type="entry name" value="UPF0313 PROTEIN YGIQ"/>
    <property type="match status" value="1"/>
</dbReference>
<dbReference type="SFLD" id="SFLDS00029">
    <property type="entry name" value="Radical_SAM"/>
    <property type="match status" value="1"/>
</dbReference>
<dbReference type="InterPro" id="IPR058240">
    <property type="entry name" value="rSAM_sf"/>
</dbReference>
<evidence type="ECO:0000256" key="3">
    <source>
        <dbReference type="ARBA" id="ARBA00022723"/>
    </source>
</evidence>
<dbReference type="SUPFAM" id="SSF102114">
    <property type="entry name" value="Radical SAM enzymes"/>
    <property type="match status" value="1"/>
</dbReference>
<dbReference type="Gene3D" id="3.80.30.20">
    <property type="entry name" value="tm_1862 like domain"/>
    <property type="match status" value="1"/>
</dbReference>
<feature type="binding site" evidence="6">
    <location>
        <position position="320"/>
    </location>
    <ligand>
        <name>[4Fe-4S] cluster</name>
        <dbReference type="ChEBI" id="CHEBI:49883"/>
        <note>4Fe-4S-S-AdoMet</note>
    </ligand>
</feature>
<comment type="similarity">
    <text evidence="6">Belongs to the UPF0313 family.</text>
</comment>
<feature type="binding site" evidence="6">
    <location>
        <position position="317"/>
    </location>
    <ligand>
        <name>[4Fe-4S] cluster</name>
        <dbReference type="ChEBI" id="CHEBI:49883"/>
        <note>4Fe-4S-S-AdoMet</note>
    </ligand>
</feature>
<evidence type="ECO:0000256" key="4">
    <source>
        <dbReference type="ARBA" id="ARBA00023004"/>
    </source>
</evidence>
<dbReference type="InterPro" id="IPR022946">
    <property type="entry name" value="UPF0313"/>
</dbReference>
<dbReference type="GeneID" id="65098756"/>